<reference evidence="1" key="1">
    <citation type="submission" date="2022-11" db="EMBL/GenBank/DDBJ databases">
        <authorList>
            <person name="Petersen C."/>
        </authorList>
    </citation>
    <scope>NUCLEOTIDE SEQUENCE</scope>
    <source>
        <strain evidence="1">IBT 30069</strain>
    </source>
</reference>
<evidence type="ECO:0000313" key="1">
    <source>
        <dbReference type="EMBL" id="KAJ5114101.1"/>
    </source>
</evidence>
<dbReference type="OrthoDB" id="1577640at2759"/>
<dbReference type="EMBL" id="JAPQKH010000002">
    <property type="protein sequence ID" value="KAJ5114101.1"/>
    <property type="molecule type" value="Genomic_DNA"/>
</dbReference>
<keyword evidence="2" id="KW-1185">Reference proteome</keyword>
<reference evidence="1" key="2">
    <citation type="journal article" date="2023" name="IMA Fungus">
        <title>Comparative genomic study of the Penicillium genus elucidates a diverse pangenome and 15 lateral gene transfer events.</title>
        <authorList>
            <person name="Petersen C."/>
            <person name="Sorensen T."/>
            <person name="Nielsen M.R."/>
            <person name="Sondergaard T.E."/>
            <person name="Sorensen J.L."/>
            <person name="Fitzpatrick D.A."/>
            <person name="Frisvad J.C."/>
            <person name="Nielsen K.L."/>
        </authorList>
    </citation>
    <scope>NUCLEOTIDE SEQUENCE</scope>
    <source>
        <strain evidence="1">IBT 30069</strain>
    </source>
</reference>
<comment type="caution">
    <text evidence="1">The sequence shown here is derived from an EMBL/GenBank/DDBJ whole genome shotgun (WGS) entry which is preliminary data.</text>
</comment>
<dbReference type="AlphaFoldDB" id="A0A9W9G8K8"/>
<organism evidence="1 2">
    <name type="scientific">Penicillium angulare</name>
    <dbReference type="NCBI Taxonomy" id="116970"/>
    <lineage>
        <taxon>Eukaryota</taxon>
        <taxon>Fungi</taxon>
        <taxon>Dikarya</taxon>
        <taxon>Ascomycota</taxon>
        <taxon>Pezizomycotina</taxon>
        <taxon>Eurotiomycetes</taxon>
        <taxon>Eurotiomycetidae</taxon>
        <taxon>Eurotiales</taxon>
        <taxon>Aspergillaceae</taxon>
        <taxon>Penicillium</taxon>
    </lineage>
</organism>
<dbReference type="Proteomes" id="UP001149165">
    <property type="component" value="Unassembled WGS sequence"/>
</dbReference>
<proteinExistence type="predicted"/>
<protein>
    <submittedName>
        <fullName evidence="1">Uncharacterized protein</fullName>
    </submittedName>
</protein>
<gene>
    <name evidence="1" type="ORF">N7456_002635</name>
</gene>
<accession>A0A9W9G8K8</accession>
<evidence type="ECO:0000313" key="2">
    <source>
        <dbReference type="Proteomes" id="UP001149165"/>
    </source>
</evidence>
<sequence length="537" mass="61683">MTEVVKKNLRRMISRNADGISAPEIIKALLRKSEKDLKKELQKFQSQPYSEEEGNRLLTFAFGWPKGIRILLESGIDARSFQLRPVCAGLFETESLDSDDYYDSIKILLDAQCRLDLDDIVFFRSKIIRSLLIQEVVKRRKELWRLAQAYLPVNVIDKFRKEGDELIDTDLPTICEALAEVRGDTDHGISENYWRFQGGSVYHSYAITGSSIIQLEALDEMYAAGFRDIDVPDQRGMTPLMLCSFDDYLFRSAIWFISKGANYLRKFPYSNATIAHSWSASLTYNVWLDAGRWTLEQPQRSRLERWKTGLKEHGKSIFLLPSVRDSCMCPCCPGGCTTLSVIFRCTEDLVRQVNSGAVNSAKIFSLWMTDEPAPDLGKRLNSTAFQELLRIVMEFCKERPGSEQTIMRSLTFEALRLKHVCCVEINQRFPWAGTGAGAMGKSEGEIEEIMAEEKEQYEMFEQLMVELTAKFDELGLPIAQFLADYWHKRMIEFLSERDPYNEEHHKEARRAGIILEEAPIEIPELVYIVANTVEEIE</sequence>
<name>A0A9W9G8K8_9EURO</name>